<evidence type="ECO:0000256" key="2">
    <source>
        <dbReference type="SAM" id="Phobius"/>
    </source>
</evidence>
<dbReference type="InterPro" id="IPR045167">
    <property type="entry name" value="Hobbit"/>
</dbReference>
<reference evidence="4" key="1">
    <citation type="submission" date="2021-01" db="EMBL/GenBank/DDBJ databases">
        <authorList>
            <consortium name="Genoscope - CEA"/>
            <person name="William W."/>
        </authorList>
    </citation>
    <scope>NUCLEOTIDE SEQUENCE</scope>
</reference>
<dbReference type="Pfam" id="PF10344">
    <property type="entry name" value="Hobbit"/>
    <property type="match status" value="5"/>
</dbReference>
<feature type="compositionally biased region" description="Acidic residues" evidence="1">
    <location>
        <begin position="1288"/>
        <end position="1300"/>
    </location>
</feature>
<dbReference type="InterPro" id="IPR019441">
    <property type="entry name" value="FMP27/BLTP2/Hobbit_GFWDK_RBG"/>
</dbReference>
<feature type="compositionally biased region" description="Basic and acidic residues" evidence="1">
    <location>
        <begin position="1376"/>
        <end position="1386"/>
    </location>
</feature>
<keyword evidence="2" id="KW-0812">Transmembrane</keyword>
<feature type="region of interest" description="Disordered" evidence="1">
    <location>
        <begin position="1787"/>
        <end position="1809"/>
    </location>
</feature>
<feature type="compositionally biased region" description="Polar residues" evidence="1">
    <location>
        <begin position="1861"/>
        <end position="1882"/>
    </location>
</feature>
<gene>
    <name evidence="4" type="ORF">DARMORV10_A08P06260.1</name>
</gene>
<feature type="compositionally biased region" description="Low complexity" evidence="1">
    <location>
        <begin position="1794"/>
        <end position="1808"/>
    </location>
</feature>
<keyword evidence="2" id="KW-0472">Membrane</keyword>
<sequence>MAASSATLYFGFLIASITLWMIFRLFTWMLSRVLGMSVRFRVSSRKCLRDVVVMSETGAFESSSADEIKFGVAFLSGELCIKVMIYDLDVVMRSSGALSCDKLTLCFQLGYDRAVGIVVIRTMEIVSGDVTMKLDNDFFSQINPSSATALSTKKPHKEYQLSALAKYSMYFPEKVSFSLPKLDVRCVNRKHDLFAVNNVTAIILRSIKSKSVEDSGDITRLNVQMELNEIHLFREAESSILEIIKVDVVSLIEIPFQPVLPINANLEIELGGTQCNLFISRLEPWLSLLFPEKRTLVVQEEICTREKLKAADMKTIMWTCTFSAPEMTMLCGIDDLPLYHFYSQSSHVFANNISSMDTAIDVELGELNLHLADECQQCYKENILGTEPNSGLLMHIEKISLNWARRDCRNDLVLSVNVTTMSIYLSYKRVESLITNAVSLEARFKKLTVSGEKTNKTGGVELSHATEKETRLANLTLTRFIVNFCDATGLDNTVTDSVSLEVTGFSYSLNKDKHSTEMEFLGGKAIYQLYIPCSKVTLFDMHNAKLTRLSGGLDINFLLSAADITLGWEPDVHLYLYGLYLRLSSLAYAQNAEEHECAAGSVDVETTERKSIFAIDVEMLAISAALGDGVEVKFNALSIFTENAFIGMLVEELMLALNGSRVLKTTRMQLSRIPTVSLDLSDDIVPVRRTSGPWDWVVQGLDVNICMPCKLQLRVIADSIEEKLRDLKLITEPEEESLEPKNSSSGFGRLRFCIGRLNAYIEEEPIQGWLDEHYLLLKKEACELAVRLKFLENFIHKASHKGAETSERKIVFDGDEIDVHDPLAISKVKEEIQKRSFRSYYQACQGLVPSEGSVMQILRKLDPSCKEISGSKVNLKTGSLVVKLRNYTLPLLSASSCKCEGPIVQQAMSSQPEMKTHSDLSICFEQGEVSFGVGYEPAFADISYAFTVALSPRSPCAPQVSNEEQSLPWWDNMRNNVHCNITLSFSESSKWNVLATSDPYESQDELQIVTGPIEFKQSDGRVVVNAKDFKIKLRSRHSLNVPAGGNSGAAFFEAPLFNIQVTMDWECEPGSSLNVLDPLRSASLSLRCNLSLRASDKNESMSPSSPTINLGAQDLAWILKCCSLYSDPPHMLRSFSGRTRFGVPRVVLVAEDLSLDQVITEFMVRVDATPFLINYVPSDLDDPAKGLNFDIKELKYELCYSRGKQNYTLECKRDALDLVYQGLDVHVPKVFINKDGHKGDEKNRDTGFLLSCDYCTIRRQAPKADIERLSAWQEAGRKNLEVTNRNESDEDLQSDPSDDDGYNIVLSDNCQRVFVYGLKLLWTIENRDAVFSFVSGISKGFEPSPSRQYTQSKILEGNQKNQEETSTSSASSGESRTIDKVETSGSHEEGISHFMVNVIEPQFNLHSEEGKGRFLLAAASGRVIARSFKSIMRVDEEVIVQFLGTTSLQSPKRIPEMTWTRLEISVMLEHVQAHVALTDVDPGAGVQWLPNIRRNSPKLKRTGALLEKVFMPCDMYLRPRKSSLHFPTEDDDAVDEVIPYGNEEVEIAKINLKEKEWEQKLLLVDIQILSHYSGNMEDTHVEKEGDSWMISSRKSILVERLKKELLYVQKSRKMASASLRSAQQKSANLQLMEKNKSAPYAMRISLEINRVVWCMVVDGRAFAEADINNMIYDFERDYKGIGVARFTTKFFVVRNCLCNATSDMILSAWNPPSEWGKQFMLRVDAKQGTPKDGNHLELFHVEIYPLRIHLSETMYKMMWEYFFPEEEQNSQRRQEVLKVSTTAGSKRVKRQLASHESSSSSAAVQSQSNVDCAQKSNILDVRSTAGVSADQELRRTSSFDRTWEESVAESVANELLLHSYNSPVSSSNDQKGESSRQMNLKNAKTDKPRSSSSREKKARKKQVEMIKISNIKIRQVELLVTYEGSRLVVNELRLLMDTFARDEFAGTWRGLFARVKKHITCGVLKSVIGIQGKKFSYKSQKNAQFTDDDLKLSNNDESVTWIKKDESGGAGDNFVTSVRGLFNTQRRKAKAFVIRTMRAEAENDFNGEWSDSDVEFSPFARQLTVTKAKSSSDGILRNFVQVLKEMLLGKFSLSKVQTLRTLR</sequence>
<feature type="region of interest" description="Disordered" evidence="1">
    <location>
        <begin position="1355"/>
        <end position="1386"/>
    </location>
</feature>
<proteinExistence type="predicted"/>
<dbReference type="Proteomes" id="UP001295469">
    <property type="component" value="Chromosome A08"/>
</dbReference>
<name>A0A816ZMC8_BRANA</name>
<feature type="compositionally biased region" description="Low complexity" evidence="1">
    <location>
        <begin position="1364"/>
        <end position="1375"/>
    </location>
</feature>
<protein>
    <submittedName>
        <fullName evidence="4">(rape) hypothetical protein</fullName>
    </submittedName>
</protein>
<organism evidence="4">
    <name type="scientific">Brassica napus</name>
    <name type="common">Rape</name>
    <dbReference type="NCBI Taxonomy" id="3708"/>
    <lineage>
        <taxon>Eukaryota</taxon>
        <taxon>Viridiplantae</taxon>
        <taxon>Streptophyta</taxon>
        <taxon>Embryophyta</taxon>
        <taxon>Tracheophyta</taxon>
        <taxon>Spermatophyta</taxon>
        <taxon>Magnoliopsida</taxon>
        <taxon>eudicotyledons</taxon>
        <taxon>Gunneridae</taxon>
        <taxon>Pentapetalae</taxon>
        <taxon>rosids</taxon>
        <taxon>malvids</taxon>
        <taxon>Brassicales</taxon>
        <taxon>Brassicaceae</taxon>
        <taxon>Brassiceae</taxon>
        <taxon>Brassica</taxon>
    </lineage>
</organism>
<dbReference type="PANTHER" id="PTHR15678:SF13">
    <property type="entry name" value="FMP27_BLTP2_HOBBIT GFWDK MOTIF-CONTAINING RBG UNIT DOMAIN-CONTAINING PROTEIN"/>
    <property type="match status" value="1"/>
</dbReference>
<evidence type="ECO:0000256" key="1">
    <source>
        <dbReference type="SAM" id="MobiDB-lite"/>
    </source>
</evidence>
<evidence type="ECO:0000259" key="3">
    <source>
        <dbReference type="SMART" id="SM01214"/>
    </source>
</evidence>
<feature type="compositionally biased region" description="Basic and acidic residues" evidence="1">
    <location>
        <begin position="1883"/>
        <end position="1895"/>
    </location>
</feature>
<feature type="region of interest" description="Disordered" evidence="1">
    <location>
        <begin position="1280"/>
        <end position="1300"/>
    </location>
</feature>
<accession>A0A816ZMC8</accession>
<evidence type="ECO:0000313" key="4">
    <source>
        <dbReference type="EMBL" id="CAF2221423.1"/>
    </source>
</evidence>
<dbReference type="EMBL" id="HG994362">
    <property type="protein sequence ID" value="CAF2221423.1"/>
    <property type="molecule type" value="Genomic_DNA"/>
</dbReference>
<feature type="transmembrane region" description="Helical" evidence="2">
    <location>
        <begin position="7"/>
        <end position="30"/>
    </location>
</feature>
<dbReference type="SMART" id="SM01214">
    <property type="entry name" value="Fmp27_GFWDK"/>
    <property type="match status" value="1"/>
</dbReference>
<dbReference type="PANTHER" id="PTHR15678">
    <property type="entry name" value="ANTIGEN MLAA-22-RELATED"/>
    <property type="match status" value="1"/>
</dbReference>
<keyword evidence="2" id="KW-1133">Transmembrane helix</keyword>
<feature type="region of interest" description="Disordered" evidence="1">
    <location>
        <begin position="1861"/>
        <end position="1901"/>
    </location>
</feature>
<feature type="domain" description="FMP27/BLTP2/Hobbit GFWDK motif-containing RBG unit" evidence="3">
    <location>
        <begin position="886"/>
        <end position="1002"/>
    </location>
</feature>